<dbReference type="Proteomes" id="UP000033860">
    <property type="component" value="Unassembled WGS sequence"/>
</dbReference>
<keyword evidence="1" id="KW-0472">Membrane</keyword>
<keyword evidence="1" id="KW-0812">Transmembrane</keyword>
<feature type="transmembrane region" description="Helical" evidence="1">
    <location>
        <begin position="31"/>
        <end position="51"/>
    </location>
</feature>
<comment type="caution">
    <text evidence="2">The sequence shown here is derived from an EMBL/GenBank/DDBJ whole genome shotgun (WGS) entry which is preliminary data.</text>
</comment>
<sequence length="187" mass="21647">MTRRKTSLFILAGYLLGVAVTGIIRGKIVLLADWLDVTGLFVGGVLGWLLVNLDRLVYVYFSHAGTQMAQYARYQFDQKKWREGWRILEMRQDEMEELTFRSALFQAAWVVLALFALTSTASLFGKSLVMGVGLKILVDEWRDYLYARGTLKRWLFWQVKREITDTEVKVYLYVMTAAFLLLTLLLL</sequence>
<dbReference type="EMBL" id="LCNT01000004">
    <property type="protein sequence ID" value="KKU61140.1"/>
    <property type="molecule type" value="Genomic_DNA"/>
</dbReference>
<accession>A0A0G1UTW0</accession>
<name>A0A0G1UTW0_9BACT</name>
<protein>
    <submittedName>
        <fullName evidence="2">Uncharacterized protein</fullName>
    </submittedName>
</protein>
<dbReference type="AlphaFoldDB" id="A0A0G1UTW0"/>
<feature type="transmembrane region" description="Helical" evidence="1">
    <location>
        <begin position="103"/>
        <end position="125"/>
    </location>
</feature>
<proteinExistence type="predicted"/>
<keyword evidence="1" id="KW-1133">Transmembrane helix</keyword>
<feature type="transmembrane region" description="Helical" evidence="1">
    <location>
        <begin position="170"/>
        <end position="186"/>
    </location>
</feature>
<evidence type="ECO:0000313" key="3">
    <source>
        <dbReference type="Proteomes" id="UP000033860"/>
    </source>
</evidence>
<feature type="transmembrane region" description="Helical" evidence="1">
    <location>
        <begin position="6"/>
        <end position="24"/>
    </location>
</feature>
<organism evidence="2 3">
    <name type="scientific">Candidatus Beckwithbacteria bacterium GW2011_GWB1_47_15</name>
    <dbReference type="NCBI Taxonomy" id="1618371"/>
    <lineage>
        <taxon>Bacteria</taxon>
        <taxon>Candidatus Beckwithiibacteriota</taxon>
    </lineage>
</organism>
<evidence type="ECO:0000256" key="1">
    <source>
        <dbReference type="SAM" id="Phobius"/>
    </source>
</evidence>
<reference evidence="2 3" key="1">
    <citation type="journal article" date="2015" name="Nature">
        <title>rRNA introns, odd ribosomes, and small enigmatic genomes across a large radiation of phyla.</title>
        <authorList>
            <person name="Brown C.T."/>
            <person name="Hug L.A."/>
            <person name="Thomas B.C."/>
            <person name="Sharon I."/>
            <person name="Castelle C.J."/>
            <person name="Singh A."/>
            <person name="Wilkins M.J."/>
            <person name="Williams K.H."/>
            <person name="Banfield J.F."/>
        </authorList>
    </citation>
    <scope>NUCLEOTIDE SEQUENCE [LARGE SCALE GENOMIC DNA]</scope>
</reference>
<evidence type="ECO:0000313" key="2">
    <source>
        <dbReference type="EMBL" id="KKU61140.1"/>
    </source>
</evidence>
<gene>
    <name evidence="2" type="ORF">UX85_C0004G0062</name>
</gene>